<keyword evidence="1" id="KW-0677">Repeat</keyword>
<feature type="compositionally biased region" description="Low complexity" evidence="2">
    <location>
        <begin position="150"/>
        <end position="169"/>
    </location>
</feature>
<comment type="caution">
    <text evidence="4">The sequence shown here is derived from an EMBL/GenBank/DDBJ whole genome shotgun (WGS) entry which is preliminary data.</text>
</comment>
<feature type="domain" description="Nephrocystin 3-like N-terminal" evidence="3">
    <location>
        <begin position="802"/>
        <end position="935"/>
    </location>
</feature>
<dbReference type="InterPro" id="IPR027417">
    <property type="entry name" value="P-loop_NTPase"/>
</dbReference>
<gene>
    <name evidence="4" type="ORF">GGX14DRAFT_652031</name>
</gene>
<feature type="compositionally biased region" description="Low complexity" evidence="2">
    <location>
        <begin position="374"/>
        <end position="394"/>
    </location>
</feature>
<protein>
    <recommendedName>
        <fullName evidence="3">Nephrocystin 3-like N-terminal domain-containing protein</fullName>
    </recommendedName>
</protein>
<dbReference type="InterPro" id="IPR036537">
    <property type="entry name" value="Adaptor_Cbl_N_dom_sf"/>
</dbReference>
<evidence type="ECO:0000313" key="4">
    <source>
        <dbReference type="EMBL" id="KAJ7203247.1"/>
    </source>
</evidence>
<sequence length="941" mass="102066">MENISSLEKPYVSVKPQSLDATLDQTFEQTIHKAVQSNAQFVVYLDRTPRYCPRMTIAYQGRDEQSFGNICEVPGRRTESEVPTDYVLKYSNGILQRAQNTEEQNMLVLLGATFRVKDRFYTWTDLLYTWYRQGVHTWTFKAVRQPPTEPTQTAATPATTAAVAGQPAAHKNAPSHDSDCSACAPHLPTVQSSSSSSVGQHAVQKMAPGPEGSFESNLPSGPNAPAPALPGTNSTEATHALPAAQLSTIDSDSSDRELRTPSSRTAAEHAAQTPAPSAAPPSQDRSSPALYASYTGPAPASAPPTAPTSPSDASQAPPARPSSAPEDTLTQPVAPKPTQPAGVQGRTTEAQLTNGSAAPDAVPKPPAAARGTSATQETAVAPPTTTARRTQTTVPSIPSPAPVPQQRWWVRTLKTAAADLERRHMVPLLPLRLLLHPAGIRTGKLEKLAHDVPSHHFQASPVHRTRRPRQSSTLLALNAVSFLNRACPAVRRLRSATARVLRRRPDERPHVARATYAQPQARLGATARAPTSLPSILKTTIKHSFQPCLAMLNPATAASGTQARIPSLSTHSTVNKHSIPGSPTQKSFSTVLPVLNLAKAAVQGIGIPGIEGAINSISELAAMVSTMKANKDDLAKLDKALQALIAINVSDCSDDLARRLKTFTSNLNPIITQCKSFEKKSRFIRFFNSKEHKEEIQGIRESIISLIHNFTFYSNISIEKLVGDMISKVNKIQKSVEDMAPQVIQDVRPEFDQARKRTILADLKSVSARYNAENTPDMCMAGTRVDIIKDIVNCLTSPPDPSKRIVMLSGSAGSGKSTIAKTVASILAKEKDMLAASFFFSREYAERREFKYLPCTLARQLAEYSKEFENILVAFLDKDCTGICSADPKLQFQALVADLLKQLPPSETPWVICLDALDECGKDRGQIFLRWLSDSIMCPHT</sequence>
<dbReference type="Proteomes" id="UP001219525">
    <property type="component" value="Unassembled WGS sequence"/>
</dbReference>
<dbReference type="GO" id="GO:0007166">
    <property type="term" value="P:cell surface receptor signaling pathway"/>
    <property type="evidence" value="ECO:0007669"/>
    <property type="project" value="InterPro"/>
</dbReference>
<feature type="compositionally biased region" description="Low complexity" evidence="2">
    <location>
        <begin position="308"/>
        <end position="325"/>
    </location>
</feature>
<dbReference type="CDD" id="cd21037">
    <property type="entry name" value="MLKL_NTD"/>
    <property type="match status" value="1"/>
</dbReference>
<dbReference type="PANTHER" id="PTHR10039:SF17">
    <property type="entry name" value="FUNGAL STAND N-TERMINAL GOODBYE DOMAIN-CONTAINING PROTEIN-RELATED"/>
    <property type="match status" value="1"/>
</dbReference>
<proteinExistence type="predicted"/>
<evidence type="ECO:0000313" key="5">
    <source>
        <dbReference type="Proteomes" id="UP001219525"/>
    </source>
</evidence>
<dbReference type="Pfam" id="PF24883">
    <property type="entry name" value="NPHP3_N"/>
    <property type="match status" value="1"/>
</dbReference>
<feature type="region of interest" description="Disordered" evidence="2">
    <location>
        <begin position="145"/>
        <end position="403"/>
    </location>
</feature>
<dbReference type="Gene3D" id="1.20.930.20">
    <property type="entry name" value="Adaptor protein Cbl, N-terminal domain"/>
    <property type="match status" value="1"/>
</dbReference>
<accession>A0AAD6V914</accession>
<dbReference type="Gene3D" id="3.40.50.300">
    <property type="entry name" value="P-loop containing nucleotide triphosphate hydrolases"/>
    <property type="match status" value="1"/>
</dbReference>
<feature type="compositionally biased region" description="Polar residues" evidence="2">
    <location>
        <begin position="345"/>
        <end position="356"/>
    </location>
</feature>
<evidence type="ECO:0000259" key="3">
    <source>
        <dbReference type="Pfam" id="PF24883"/>
    </source>
</evidence>
<dbReference type="InterPro" id="IPR059179">
    <property type="entry name" value="MLKL-like_MCAfunc"/>
</dbReference>
<evidence type="ECO:0000256" key="2">
    <source>
        <dbReference type="SAM" id="MobiDB-lite"/>
    </source>
</evidence>
<feature type="compositionally biased region" description="Low complexity" evidence="2">
    <location>
        <begin position="268"/>
        <end position="299"/>
    </location>
</feature>
<organism evidence="4 5">
    <name type="scientific">Mycena pura</name>
    <dbReference type="NCBI Taxonomy" id="153505"/>
    <lineage>
        <taxon>Eukaryota</taxon>
        <taxon>Fungi</taxon>
        <taxon>Dikarya</taxon>
        <taxon>Basidiomycota</taxon>
        <taxon>Agaricomycotina</taxon>
        <taxon>Agaricomycetes</taxon>
        <taxon>Agaricomycetidae</taxon>
        <taxon>Agaricales</taxon>
        <taxon>Marasmiineae</taxon>
        <taxon>Mycenaceae</taxon>
        <taxon>Mycena</taxon>
    </lineage>
</organism>
<name>A0AAD6V914_9AGAR</name>
<evidence type="ECO:0000256" key="1">
    <source>
        <dbReference type="ARBA" id="ARBA00022737"/>
    </source>
</evidence>
<dbReference type="InterPro" id="IPR056884">
    <property type="entry name" value="NPHP3-like_N"/>
</dbReference>
<dbReference type="PANTHER" id="PTHR10039">
    <property type="entry name" value="AMELOGENIN"/>
    <property type="match status" value="1"/>
</dbReference>
<keyword evidence="5" id="KW-1185">Reference proteome</keyword>
<dbReference type="AlphaFoldDB" id="A0AAD6V914"/>
<reference evidence="4" key="1">
    <citation type="submission" date="2023-03" db="EMBL/GenBank/DDBJ databases">
        <title>Massive genome expansion in bonnet fungi (Mycena s.s.) driven by repeated elements and novel gene families across ecological guilds.</title>
        <authorList>
            <consortium name="Lawrence Berkeley National Laboratory"/>
            <person name="Harder C.B."/>
            <person name="Miyauchi S."/>
            <person name="Viragh M."/>
            <person name="Kuo A."/>
            <person name="Thoen E."/>
            <person name="Andreopoulos B."/>
            <person name="Lu D."/>
            <person name="Skrede I."/>
            <person name="Drula E."/>
            <person name="Henrissat B."/>
            <person name="Morin E."/>
            <person name="Kohler A."/>
            <person name="Barry K."/>
            <person name="LaButti K."/>
            <person name="Morin E."/>
            <person name="Salamov A."/>
            <person name="Lipzen A."/>
            <person name="Mereny Z."/>
            <person name="Hegedus B."/>
            <person name="Baldrian P."/>
            <person name="Stursova M."/>
            <person name="Weitz H."/>
            <person name="Taylor A."/>
            <person name="Grigoriev I.V."/>
            <person name="Nagy L.G."/>
            <person name="Martin F."/>
            <person name="Kauserud H."/>
        </authorList>
    </citation>
    <scope>NUCLEOTIDE SEQUENCE</scope>
    <source>
        <strain evidence="4">9144</strain>
    </source>
</reference>
<dbReference type="EMBL" id="JARJCW010000051">
    <property type="protein sequence ID" value="KAJ7203247.1"/>
    <property type="molecule type" value="Genomic_DNA"/>
</dbReference>
<dbReference type="SUPFAM" id="SSF52540">
    <property type="entry name" value="P-loop containing nucleoside triphosphate hydrolases"/>
    <property type="match status" value="1"/>
</dbReference>